<dbReference type="NCBIfam" id="TIGR01662">
    <property type="entry name" value="HAD-SF-IIIA"/>
    <property type="match status" value="1"/>
</dbReference>
<feature type="binding site" evidence="10">
    <location>
        <position position="8"/>
    </location>
    <ligand>
        <name>Mg(2+)</name>
        <dbReference type="ChEBI" id="CHEBI:18420"/>
    </ligand>
</feature>
<dbReference type="InterPro" id="IPR004446">
    <property type="entry name" value="Heptose_bisP_phosphatase"/>
</dbReference>
<evidence type="ECO:0000256" key="2">
    <source>
        <dbReference type="ARBA" id="ARBA00022490"/>
    </source>
</evidence>
<dbReference type="InterPro" id="IPR006543">
    <property type="entry name" value="Histidinol-phos"/>
</dbReference>
<dbReference type="PANTHER" id="PTHR42891:SF1">
    <property type="entry name" value="D-GLYCERO-BETA-D-MANNO-HEPTOSE-1,7-BISPHOSPHATE 7-PHOSPHATASE"/>
    <property type="match status" value="1"/>
</dbReference>
<comment type="cofactor">
    <cofactor evidence="10">
        <name>Mg(2+)</name>
        <dbReference type="ChEBI" id="CHEBI:18420"/>
    </cofactor>
</comment>
<evidence type="ECO:0000256" key="9">
    <source>
        <dbReference type="PIRSR" id="PIRSR004682-3"/>
    </source>
</evidence>
<feature type="site" description="Stabilizes the phosphoryl group" evidence="9">
    <location>
        <position position="52"/>
    </location>
</feature>
<keyword evidence="10" id="KW-0460">Magnesium</keyword>
<evidence type="ECO:0000256" key="1">
    <source>
        <dbReference type="ARBA" id="ARBA00004496"/>
    </source>
</evidence>
<keyword evidence="4 7" id="KW-0378">Hydrolase</keyword>
<dbReference type="Pfam" id="PF13242">
    <property type="entry name" value="Hydrolase_like"/>
    <property type="match status" value="1"/>
</dbReference>
<dbReference type="SUPFAM" id="SSF56784">
    <property type="entry name" value="HAD-like"/>
    <property type="match status" value="1"/>
</dbReference>
<dbReference type="NCBIfam" id="TIGR01656">
    <property type="entry name" value="Histidinol-ppas"/>
    <property type="match status" value="1"/>
</dbReference>
<evidence type="ECO:0000256" key="4">
    <source>
        <dbReference type="ARBA" id="ARBA00022801"/>
    </source>
</evidence>
<evidence type="ECO:0000256" key="10">
    <source>
        <dbReference type="PIRSR" id="PIRSR004682-4"/>
    </source>
</evidence>
<accession>A0AAE3M5G4</accession>
<evidence type="ECO:0000313" key="12">
    <source>
        <dbReference type="Proteomes" id="UP001209229"/>
    </source>
</evidence>
<feature type="binding site" evidence="10">
    <location>
        <position position="93"/>
    </location>
    <ligand>
        <name>Zn(2+)</name>
        <dbReference type="ChEBI" id="CHEBI:29105"/>
    </ligand>
</feature>
<comment type="similarity">
    <text evidence="7">Belongs to the gmhB family.</text>
</comment>
<gene>
    <name evidence="11" type="ORF">OM075_13770</name>
</gene>
<keyword evidence="3 10" id="KW-0479">Metal-binding</keyword>
<dbReference type="InterPro" id="IPR036412">
    <property type="entry name" value="HAD-like_sf"/>
</dbReference>
<evidence type="ECO:0000256" key="6">
    <source>
        <dbReference type="ARBA" id="ARBA00031828"/>
    </source>
</evidence>
<comment type="subcellular location">
    <subcellularLocation>
        <location evidence="1 7">Cytoplasm</location>
    </subcellularLocation>
</comment>
<protein>
    <recommendedName>
        <fullName evidence="6 7">D,D-heptose 1,7-bisphosphate phosphatase</fullName>
        <ecNumber evidence="7">3.1.3.-</ecNumber>
    </recommendedName>
</protein>
<dbReference type="InterPro" id="IPR023214">
    <property type="entry name" value="HAD_sf"/>
</dbReference>
<dbReference type="PANTHER" id="PTHR42891">
    <property type="entry name" value="D-GLYCERO-BETA-D-MANNO-HEPTOSE-1,7-BISPHOSPHATE 7-PHOSPHATASE"/>
    <property type="match status" value="1"/>
</dbReference>
<dbReference type="RefSeq" id="WP_301191102.1">
    <property type="nucleotide sequence ID" value="NZ_JAPDPJ010000031.1"/>
</dbReference>
<dbReference type="NCBIfam" id="TIGR00213">
    <property type="entry name" value="GmhB_yaeD"/>
    <property type="match status" value="1"/>
</dbReference>
<evidence type="ECO:0000256" key="3">
    <source>
        <dbReference type="ARBA" id="ARBA00022723"/>
    </source>
</evidence>
<comment type="caution">
    <text evidence="11">The sequence shown here is derived from an EMBL/GenBank/DDBJ whole genome shotgun (WGS) entry which is preliminary data.</text>
</comment>
<proteinExistence type="inferred from homology"/>
<feature type="binding site" evidence="10">
    <location>
        <position position="91"/>
    </location>
    <ligand>
        <name>Zn(2+)</name>
        <dbReference type="ChEBI" id="CHEBI:29105"/>
    </ligand>
</feature>
<keyword evidence="12" id="KW-1185">Reference proteome</keyword>
<keyword evidence="2 7" id="KW-0963">Cytoplasm</keyword>
<dbReference type="GO" id="GO:0046872">
    <property type="term" value="F:metal ion binding"/>
    <property type="evidence" value="ECO:0007669"/>
    <property type="project" value="UniProtKB-KW"/>
</dbReference>
<keyword evidence="10" id="KW-0862">Zinc</keyword>
<dbReference type="PIRSF" id="PIRSF004682">
    <property type="entry name" value="GmhB"/>
    <property type="match status" value="1"/>
</dbReference>
<sequence>MNKAVFIDRDGVINSDEGHYYVYRVEDFVFNPQVEESLSTLKQNGFMLIMITNQGGVAKGEYTEEDIQKVHLFMQNKLLENKANFDAIYYCPHHDSVAPCDCRKPKPGMILQAIKDLDIDPKESFLIGDSKRDIEAGNAAGLKQCFQVPKNTSIYPIAKQIIDL</sequence>
<organism evidence="11 12">
    <name type="scientific">Plebeiibacterium sediminum</name>
    <dbReference type="NCBI Taxonomy" id="2992112"/>
    <lineage>
        <taxon>Bacteria</taxon>
        <taxon>Pseudomonadati</taxon>
        <taxon>Bacteroidota</taxon>
        <taxon>Bacteroidia</taxon>
        <taxon>Marinilabiliales</taxon>
        <taxon>Marinilabiliaceae</taxon>
        <taxon>Plebeiibacterium</taxon>
    </lineage>
</organism>
<feature type="binding site" evidence="10">
    <location>
        <position position="102"/>
    </location>
    <ligand>
        <name>Zn(2+)</name>
        <dbReference type="ChEBI" id="CHEBI:29105"/>
    </ligand>
</feature>
<comment type="cofactor">
    <cofactor evidence="10">
        <name>Zn(2+)</name>
        <dbReference type="ChEBI" id="CHEBI:29105"/>
    </cofactor>
</comment>
<dbReference type="GO" id="GO:0005975">
    <property type="term" value="P:carbohydrate metabolic process"/>
    <property type="evidence" value="ECO:0007669"/>
    <property type="project" value="InterPro"/>
</dbReference>
<feature type="binding site" evidence="10">
    <location>
        <position position="129"/>
    </location>
    <ligand>
        <name>Mg(2+)</name>
        <dbReference type="ChEBI" id="CHEBI:18420"/>
    </ligand>
</feature>
<dbReference type="EC" id="3.1.3.-" evidence="7"/>
<feature type="site" description="Stabilizes the phosphoryl group" evidence="9">
    <location>
        <position position="104"/>
    </location>
</feature>
<dbReference type="GO" id="GO:0016791">
    <property type="term" value="F:phosphatase activity"/>
    <property type="evidence" value="ECO:0007669"/>
    <property type="project" value="InterPro"/>
</dbReference>
<feature type="binding site" evidence="10">
    <location>
        <position position="10"/>
    </location>
    <ligand>
        <name>Mg(2+)</name>
        <dbReference type="ChEBI" id="CHEBI:18420"/>
    </ligand>
</feature>
<feature type="active site" description="Proton donor" evidence="8">
    <location>
        <position position="10"/>
    </location>
</feature>
<evidence type="ECO:0000256" key="5">
    <source>
        <dbReference type="ARBA" id="ARBA00023277"/>
    </source>
</evidence>
<feature type="active site" description="Nucleophile" evidence="8">
    <location>
        <position position="8"/>
    </location>
</feature>
<dbReference type="InterPro" id="IPR006549">
    <property type="entry name" value="HAD-SF_hydro_IIIA"/>
</dbReference>
<dbReference type="Proteomes" id="UP001209229">
    <property type="component" value="Unassembled WGS sequence"/>
</dbReference>
<dbReference type="EMBL" id="JAPDPJ010000031">
    <property type="protein sequence ID" value="MCW3787537.1"/>
    <property type="molecule type" value="Genomic_DNA"/>
</dbReference>
<dbReference type="GO" id="GO:0005737">
    <property type="term" value="C:cytoplasm"/>
    <property type="evidence" value="ECO:0007669"/>
    <property type="project" value="UniProtKB-SubCell"/>
</dbReference>
<dbReference type="Gene3D" id="3.40.50.1000">
    <property type="entry name" value="HAD superfamily/HAD-like"/>
    <property type="match status" value="1"/>
</dbReference>
<dbReference type="AlphaFoldDB" id="A0AAE3M5G4"/>
<keyword evidence="5 7" id="KW-0119">Carbohydrate metabolism</keyword>
<evidence type="ECO:0000256" key="7">
    <source>
        <dbReference type="PIRNR" id="PIRNR004682"/>
    </source>
</evidence>
<evidence type="ECO:0000313" key="11">
    <source>
        <dbReference type="EMBL" id="MCW3787537.1"/>
    </source>
</evidence>
<feature type="binding site" evidence="10">
    <location>
        <position position="100"/>
    </location>
    <ligand>
        <name>Zn(2+)</name>
        <dbReference type="ChEBI" id="CHEBI:29105"/>
    </ligand>
</feature>
<reference evidence="11" key="1">
    <citation type="submission" date="2022-10" db="EMBL/GenBank/DDBJ databases">
        <authorList>
            <person name="Yu W.X."/>
        </authorList>
    </citation>
    <scope>NUCLEOTIDE SEQUENCE</scope>
    <source>
        <strain evidence="11">AAT</strain>
    </source>
</reference>
<name>A0AAE3M5G4_9BACT</name>
<feature type="site" description="Contributes to substrate recognition" evidence="9">
    <location>
        <position position="103"/>
    </location>
</feature>
<evidence type="ECO:0000256" key="8">
    <source>
        <dbReference type="PIRSR" id="PIRSR004682-1"/>
    </source>
</evidence>
<dbReference type="CDD" id="cd07503">
    <property type="entry name" value="HAD_HisB-N"/>
    <property type="match status" value="1"/>
</dbReference>